<dbReference type="SUPFAM" id="SSF46785">
    <property type="entry name" value="Winged helix' DNA-binding domain"/>
    <property type="match status" value="1"/>
</dbReference>
<evidence type="ECO:0000313" key="6">
    <source>
        <dbReference type="Proteomes" id="UP000018851"/>
    </source>
</evidence>
<organism evidence="5 6">
    <name type="scientific">Sphingomonas sanxanigenens DSM 19645 = NX02</name>
    <dbReference type="NCBI Taxonomy" id="1123269"/>
    <lineage>
        <taxon>Bacteria</taxon>
        <taxon>Pseudomonadati</taxon>
        <taxon>Pseudomonadota</taxon>
        <taxon>Alphaproteobacteria</taxon>
        <taxon>Sphingomonadales</taxon>
        <taxon>Sphingomonadaceae</taxon>
        <taxon>Sphingomonas</taxon>
    </lineage>
</organism>
<dbReference type="PROSITE" id="PS50949">
    <property type="entry name" value="HTH_GNTR"/>
    <property type="match status" value="1"/>
</dbReference>
<dbReference type="Gene3D" id="1.10.10.10">
    <property type="entry name" value="Winged helix-like DNA-binding domain superfamily/Winged helix DNA-binding domain"/>
    <property type="match status" value="1"/>
</dbReference>
<reference evidence="5 6" key="1">
    <citation type="submission" date="2013-07" db="EMBL/GenBank/DDBJ databases">
        <title>Completed genome of Sphingomonas sanxanigenens NX02.</title>
        <authorList>
            <person name="Ma T."/>
            <person name="Huang H."/>
            <person name="Wu M."/>
            <person name="Li X."/>
            <person name="Li G."/>
        </authorList>
    </citation>
    <scope>NUCLEOTIDE SEQUENCE [LARGE SCALE GENOMIC DNA]</scope>
    <source>
        <strain evidence="5 6">NX02</strain>
    </source>
</reference>
<gene>
    <name evidence="5" type="ORF">NX02_20280</name>
</gene>
<dbReference type="InterPro" id="IPR036390">
    <property type="entry name" value="WH_DNA-bd_sf"/>
</dbReference>
<dbReference type="KEGG" id="ssan:NX02_20280"/>
<dbReference type="InterPro" id="IPR008920">
    <property type="entry name" value="TF_FadR/GntR_C"/>
</dbReference>
<dbReference type="AlphaFoldDB" id="W0AHD2"/>
<dbReference type="GO" id="GO:0003700">
    <property type="term" value="F:DNA-binding transcription factor activity"/>
    <property type="evidence" value="ECO:0007669"/>
    <property type="project" value="InterPro"/>
</dbReference>
<dbReference type="RefSeq" id="WP_039996699.1">
    <property type="nucleotide sequence ID" value="NZ_CP006644.1"/>
</dbReference>
<dbReference type="Pfam" id="PF00392">
    <property type="entry name" value="GntR"/>
    <property type="match status" value="1"/>
</dbReference>
<accession>W0AHD2</accession>
<dbReference type="CDD" id="cd07377">
    <property type="entry name" value="WHTH_GntR"/>
    <property type="match status" value="1"/>
</dbReference>
<evidence type="ECO:0000256" key="2">
    <source>
        <dbReference type="ARBA" id="ARBA00023125"/>
    </source>
</evidence>
<dbReference type="Gene3D" id="1.20.120.530">
    <property type="entry name" value="GntR ligand-binding domain-like"/>
    <property type="match status" value="1"/>
</dbReference>
<dbReference type="InterPro" id="IPR036388">
    <property type="entry name" value="WH-like_DNA-bd_sf"/>
</dbReference>
<dbReference type="GO" id="GO:0003677">
    <property type="term" value="F:DNA binding"/>
    <property type="evidence" value="ECO:0007669"/>
    <property type="project" value="UniProtKB-KW"/>
</dbReference>
<dbReference type="eggNOG" id="COG2186">
    <property type="taxonomic scope" value="Bacteria"/>
</dbReference>
<keyword evidence="1" id="KW-0805">Transcription regulation</keyword>
<evidence type="ECO:0000256" key="3">
    <source>
        <dbReference type="ARBA" id="ARBA00023163"/>
    </source>
</evidence>
<keyword evidence="2" id="KW-0238">DNA-binding</keyword>
<dbReference type="HOGENOM" id="CLU_017584_9_1_5"/>
<feature type="domain" description="HTH gntR-type" evidence="4">
    <location>
        <begin position="11"/>
        <end position="79"/>
    </location>
</feature>
<protein>
    <recommendedName>
        <fullName evidence="4">HTH gntR-type domain-containing protein</fullName>
    </recommendedName>
</protein>
<dbReference type="SUPFAM" id="SSF48008">
    <property type="entry name" value="GntR ligand-binding domain-like"/>
    <property type="match status" value="1"/>
</dbReference>
<keyword evidence="6" id="KW-1185">Reference proteome</keyword>
<dbReference type="InterPro" id="IPR011711">
    <property type="entry name" value="GntR_C"/>
</dbReference>
<dbReference type="PRINTS" id="PR00035">
    <property type="entry name" value="HTHGNTR"/>
</dbReference>
<evidence type="ECO:0000313" key="5">
    <source>
        <dbReference type="EMBL" id="AHE55713.1"/>
    </source>
</evidence>
<dbReference type="PATRIC" id="fig|1123269.5.peg.3961"/>
<evidence type="ECO:0000256" key="1">
    <source>
        <dbReference type="ARBA" id="ARBA00023015"/>
    </source>
</evidence>
<proteinExistence type="predicted"/>
<dbReference type="PANTHER" id="PTHR43537:SF44">
    <property type="entry name" value="GNTR FAMILY REGULATORY PROTEIN"/>
    <property type="match status" value="1"/>
</dbReference>
<dbReference type="SMART" id="SM00345">
    <property type="entry name" value="HTH_GNTR"/>
    <property type="match status" value="1"/>
</dbReference>
<dbReference type="InterPro" id="IPR000524">
    <property type="entry name" value="Tscrpt_reg_HTH_GntR"/>
</dbReference>
<dbReference type="SMART" id="SM00895">
    <property type="entry name" value="FCD"/>
    <property type="match status" value="1"/>
</dbReference>
<name>W0AHD2_9SPHN</name>
<dbReference type="PANTHER" id="PTHR43537">
    <property type="entry name" value="TRANSCRIPTIONAL REGULATOR, GNTR FAMILY"/>
    <property type="match status" value="1"/>
</dbReference>
<dbReference type="Proteomes" id="UP000018851">
    <property type="component" value="Chromosome"/>
</dbReference>
<keyword evidence="3" id="KW-0804">Transcription</keyword>
<sequence length="238" mass="26092">MTGRNAEDSSGSLTDRLFATLEAGIRSGRYLPGCKLPSQKDIAEDAGVSRTVVREAVARLAAKGVLVSRQGSGVFVEEVPDFRAFQIAPDELQELADVIRLLEIRLAVETEMAGLAAARRTTADITAMKTALDDMAAFRSDPAAAAEADARFHAAIARATQNDYFPRMIDFIGVRLVPRRTLLLRGHSADEQDAYAEKVLREHEAIFDAIVRMESAAARNAARQHMQESLTRHQMLAR</sequence>
<dbReference type="STRING" id="1123269.NX02_20280"/>
<dbReference type="EMBL" id="CP006644">
    <property type="protein sequence ID" value="AHE55713.1"/>
    <property type="molecule type" value="Genomic_DNA"/>
</dbReference>
<evidence type="ECO:0000259" key="4">
    <source>
        <dbReference type="PROSITE" id="PS50949"/>
    </source>
</evidence>
<dbReference type="Pfam" id="PF07729">
    <property type="entry name" value="FCD"/>
    <property type="match status" value="1"/>
</dbReference>